<feature type="domain" description="NACHT C-terminal Helical" evidence="1">
    <location>
        <begin position="25"/>
        <end position="67"/>
    </location>
</feature>
<name>A0A2N6JX56_FISMU</name>
<gene>
    <name evidence="2" type="ORF">CEN44_23670</name>
</gene>
<organism evidence="2 3">
    <name type="scientific">Fischerella muscicola CCMEE 5323</name>
    <dbReference type="NCBI Taxonomy" id="2019572"/>
    <lineage>
        <taxon>Bacteria</taxon>
        <taxon>Bacillati</taxon>
        <taxon>Cyanobacteriota</taxon>
        <taxon>Cyanophyceae</taxon>
        <taxon>Nostocales</taxon>
        <taxon>Hapalosiphonaceae</taxon>
        <taxon>Fischerella</taxon>
    </lineage>
</organism>
<dbReference type="EMBL" id="NRQW01000559">
    <property type="protein sequence ID" value="PLZ84845.1"/>
    <property type="molecule type" value="Genomic_DNA"/>
</dbReference>
<keyword evidence="3" id="KW-1185">Reference proteome</keyword>
<evidence type="ECO:0000259" key="1">
    <source>
        <dbReference type="Pfam" id="PF22731"/>
    </source>
</evidence>
<dbReference type="AlphaFoldDB" id="A0A2N6JX56"/>
<evidence type="ECO:0000313" key="2">
    <source>
        <dbReference type="EMBL" id="PLZ84845.1"/>
    </source>
</evidence>
<proteinExistence type="predicted"/>
<comment type="caution">
    <text evidence="2">The sequence shown here is derived from an EMBL/GenBank/DDBJ whole genome shotgun (WGS) entry which is preliminary data.</text>
</comment>
<accession>A0A2N6JX56</accession>
<evidence type="ECO:0000313" key="3">
    <source>
        <dbReference type="Proteomes" id="UP000235036"/>
    </source>
</evidence>
<dbReference type="Proteomes" id="UP000235036">
    <property type="component" value="Unassembled WGS sequence"/>
</dbReference>
<dbReference type="InterPro" id="IPR054589">
    <property type="entry name" value="NCH4"/>
</dbReference>
<dbReference type="Pfam" id="PF22731">
    <property type="entry name" value="NCH4"/>
    <property type="match status" value="1"/>
</dbReference>
<dbReference type="RefSeq" id="WP_016868325.1">
    <property type="nucleotide sequence ID" value="NZ_CAWNVR010000693.1"/>
</dbReference>
<reference evidence="2 3" key="1">
    <citation type="submission" date="2017-08" db="EMBL/GenBank/DDBJ databases">
        <title>Genomes of Fischerella (Mastigocladus) sp. strains.</title>
        <authorList>
            <person name="Miller S.R."/>
        </authorList>
    </citation>
    <scope>NUCLEOTIDE SEQUENCE [LARGE SCALE GENOMIC DNA]</scope>
    <source>
        <strain evidence="2 3">CCMEE 5323</strain>
    </source>
</reference>
<sequence>MVEIYSNNDQKWRSQFFRKTDDLVKTGKQDAIKGFLLAVRECYLTQIENAKDSDFVPQRLNKLTGVTTTVNPLPSSV</sequence>
<protein>
    <recommendedName>
        <fullName evidence="1">NACHT C-terminal Helical domain-containing protein</fullName>
    </recommendedName>
</protein>